<proteinExistence type="predicted"/>
<reference evidence="3" key="1">
    <citation type="journal article" date="2019" name="Int. J. Syst. Evol. Microbiol.">
        <title>The Global Catalogue of Microorganisms (GCM) 10K type strain sequencing project: providing services to taxonomists for standard genome sequencing and annotation.</title>
        <authorList>
            <consortium name="The Broad Institute Genomics Platform"/>
            <consortium name="The Broad Institute Genome Sequencing Center for Infectious Disease"/>
            <person name="Wu L."/>
            <person name="Ma J."/>
        </authorList>
    </citation>
    <scope>NUCLEOTIDE SEQUENCE [LARGE SCALE GENOMIC DNA]</scope>
    <source>
        <strain evidence="3">KCTC 62195</strain>
    </source>
</reference>
<protein>
    <submittedName>
        <fullName evidence="2">Uncharacterized protein</fullName>
    </submittedName>
</protein>
<comment type="caution">
    <text evidence="2">The sequence shown here is derived from an EMBL/GenBank/DDBJ whole genome shotgun (WGS) entry which is preliminary data.</text>
</comment>
<evidence type="ECO:0000313" key="2">
    <source>
        <dbReference type="EMBL" id="MFC2974363.1"/>
    </source>
</evidence>
<dbReference type="Proteomes" id="UP001595457">
    <property type="component" value="Unassembled WGS sequence"/>
</dbReference>
<sequence>MNAQASHSPLYTPRDYAAAILAEVSRERRNQLLEACPEPWRPLVREHVETAFARIAAYRQHKATRAKAAKEPPVPAPRRDDTSFRISDFTQSSPEVGRARLAELRAILGHKEHRA</sequence>
<accession>A0ABV7AXQ1</accession>
<name>A0ABV7AXQ1_9GAMM</name>
<feature type="region of interest" description="Disordered" evidence="1">
    <location>
        <begin position="63"/>
        <end position="84"/>
    </location>
</feature>
<organism evidence="2 3">
    <name type="scientific">Azotobacter bryophylli</name>
    <dbReference type="NCBI Taxonomy" id="1986537"/>
    <lineage>
        <taxon>Bacteria</taxon>
        <taxon>Pseudomonadati</taxon>
        <taxon>Pseudomonadota</taxon>
        <taxon>Gammaproteobacteria</taxon>
        <taxon>Pseudomonadales</taxon>
        <taxon>Pseudomonadaceae</taxon>
        <taxon>Azotobacter</taxon>
    </lineage>
</organism>
<keyword evidence="3" id="KW-1185">Reference proteome</keyword>
<evidence type="ECO:0000313" key="3">
    <source>
        <dbReference type="Proteomes" id="UP001595457"/>
    </source>
</evidence>
<dbReference type="RefSeq" id="WP_377816514.1">
    <property type="nucleotide sequence ID" value="NZ_JBHRSJ010000035.1"/>
</dbReference>
<evidence type="ECO:0000256" key="1">
    <source>
        <dbReference type="SAM" id="MobiDB-lite"/>
    </source>
</evidence>
<dbReference type="EMBL" id="JBHRSJ010000035">
    <property type="protein sequence ID" value="MFC2974363.1"/>
    <property type="molecule type" value="Genomic_DNA"/>
</dbReference>
<gene>
    <name evidence="2" type="ORF">ACFOJE_19395</name>
</gene>